<dbReference type="OrthoDB" id="9765330at2"/>
<dbReference type="EMBL" id="FOLL01000005">
    <property type="protein sequence ID" value="SFC15721.1"/>
    <property type="molecule type" value="Genomic_DNA"/>
</dbReference>
<sequence length="763" mass="86230">MKVALIGTYKPRQCGIGSFSKDLFDAVTASNVIDAKGSFVVAITDPGSTYEYPPEVQCIINQDDHDTYLEAAEFINRSGVDACVVQHEYGIFGGQNGVYILSLLHSLEVPVISTFHTVLKKPSYNELFILKEIAKIAQRVVVMADKAVELLQQIYEVPLEKIDMIPHGVPDIRYERMEVRNELGLADRKVLLTFGFIGRNKGIETVLSALPEVAEKHPDVLYIILGKTHPNVIKHSGEEYRLFLHRMVKKLGLQDNVMFLNRYASQQELFKYLSASDIYLTPYLNEVQITSGTLSYAVGVGAPVISTPYWHAAELLAGGRGMLFGFNDSRQLSGMLLDLFNHPEKLGVMRAEAKQYGEAVTWPKIGERYASLLQQVVERASLNPVKPDPAFDRSILPPLKLDHLERLTDSTGIFQHATYGIPNYHEGYCLDDNARALLMTLMAYRRTKNEIALRYIPTYLAYIHYAQNDDGTFRNFMSFNRNFLDKVGSEDAFGRAIWAIGYAMAHAPKDAYFQVARSVFFKAVPQFERLQSIRAIANTIFGLYHYLKSNPSDDGMMELTRKLAVRLHREYQAYRRADWHWFESLLAYDNALLPLAMLRAGELLNDETFLQVGFESMAFLEKHTMRKGHLSLVGNEGWFKQDGLPARFDQQPVDAMATVLLFLQAYNLTGDPYYLQLVYTAFMWFLGENDLRLSLYDFETGGCCDGLEKDGVNRNQGAESTLAYLIAYLAVQQTFEKPVERSAKTVVYEDSHISADSLADAAS</sequence>
<gene>
    <name evidence="2" type="ORF">SAMN05421747_105115</name>
</gene>
<dbReference type="Pfam" id="PF00534">
    <property type="entry name" value="Glycos_transf_1"/>
    <property type="match status" value="1"/>
</dbReference>
<dbReference type="RefSeq" id="WP_090973057.1">
    <property type="nucleotide sequence ID" value="NZ_FOLL01000005.1"/>
</dbReference>
<accession>A0A1I1GVZ6</accession>
<evidence type="ECO:0000313" key="2">
    <source>
        <dbReference type="EMBL" id="SFC15721.1"/>
    </source>
</evidence>
<dbReference type="GO" id="GO:0005975">
    <property type="term" value="P:carbohydrate metabolic process"/>
    <property type="evidence" value="ECO:0007669"/>
    <property type="project" value="InterPro"/>
</dbReference>
<dbReference type="GO" id="GO:0016757">
    <property type="term" value="F:glycosyltransferase activity"/>
    <property type="evidence" value="ECO:0007669"/>
    <property type="project" value="InterPro"/>
</dbReference>
<dbReference type="PANTHER" id="PTHR12526:SF572">
    <property type="entry name" value="BLL5144 PROTEIN"/>
    <property type="match status" value="1"/>
</dbReference>
<dbReference type="Proteomes" id="UP000199577">
    <property type="component" value="Unassembled WGS sequence"/>
</dbReference>
<protein>
    <submittedName>
        <fullName evidence="2">Glycosyltransferase involved in cell wall bisynthesis</fullName>
    </submittedName>
</protein>
<keyword evidence="2" id="KW-0808">Transferase</keyword>
<feature type="domain" description="Glycosyl transferase family 1" evidence="1">
    <location>
        <begin position="179"/>
        <end position="355"/>
    </location>
</feature>
<dbReference type="InterPro" id="IPR008928">
    <property type="entry name" value="6-hairpin_glycosidase_sf"/>
</dbReference>
<dbReference type="CDD" id="cd03822">
    <property type="entry name" value="GT4_mannosyltransferase-like"/>
    <property type="match status" value="1"/>
</dbReference>
<name>A0A1I1GVZ6_9SPHI</name>
<proteinExistence type="predicted"/>
<dbReference type="SUPFAM" id="SSF48208">
    <property type="entry name" value="Six-hairpin glycosidases"/>
    <property type="match status" value="2"/>
</dbReference>
<dbReference type="SUPFAM" id="SSF53756">
    <property type="entry name" value="UDP-Glycosyltransferase/glycogen phosphorylase"/>
    <property type="match status" value="1"/>
</dbReference>
<organism evidence="2 3">
    <name type="scientific">Parapedobacter composti</name>
    <dbReference type="NCBI Taxonomy" id="623281"/>
    <lineage>
        <taxon>Bacteria</taxon>
        <taxon>Pseudomonadati</taxon>
        <taxon>Bacteroidota</taxon>
        <taxon>Sphingobacteriia</taxon>
        <taxon>Sphingobacteriales</taxon>
        <taxon>Sphingobacteriaceae</taxon>
        <taxon>Parapedobacter</taxon>
    </lineage>
</organism>
<dbReference type="PANTHER" id="PTHR12526">
    <property type="entry name" value="GLYCOSYLTRANSFERASE"/>
    <property type="match status" value="1"/>
</dbReference>
<dbReference type="AlphaFoldDB" id="A0A1I1GVZ6"/>
<dbReference type="STRING" id="623281.SAMN05421747_105115"/>
<dbReference type="Gene3D" id="3.40.50.2000">
    <property type="entry name" value="Glycogen Phosphorylase B"/>
    <property type="match status" value="2"/>
</dbReference>
<evidence type="ECO:0000313" key="3">
    <source>
        <dbReference type="Proteomes" id="UP000199577"/>
    </source>
</evidence>
<reference evidence="2 3" key="1">
    <citation type="submission" date="2016-10" db="EMBL/GenBank/DDBJ databases">
        <authorList>
            <person name="de Groot N.N."/>
        </authorList>
    </citation>
    <scope>NUCLEOTIDE SEQUENCE [LARGE SCALE GENOMIC DNA]</scope>
    <source>
        <strain evidence="2 3">DSM 22900</strain>
    </source>
</reference>
<evidence type="ECO:0000259" key="1">
    <source>
        <dbReference type="Pfam" id="PF00534"/>
    </source>
</evidence>
<dbReference type="InterPro" id="IPR001296">
    <property type="entry name" value="Glyco_trans_1"/>
</dbReference>
<keyword evidence="3" id="KW-1185">Reference proteome</keyword>